<accession>B2JC69</accession>
<keyword evidence="6" id="KW-0378">Hydrolase</keyword>
<name>B2JC69_PARP8</name>
<dbReference type="KEGG" id="bph:Bphy_0240"/>
<evidence type="ECO:0000259" key="5">
    <source>
        <dbReference type="PROSITE" id="PS51194"/>
    </source>
</evidence>
<gene>
    <name evidence="6" type="ordered locus">Bphy_0240</name>
</gene>
<evidence type="ECO:0000313" key="7">
    <source>
        <dbReference type="Proteomes" id="UP000001192"/>
    </source>
</evidence>
<dbReference type="RefSeq" id="WP_012399662.1">
    <property type="nucleotide sequence ID" value="NC_010622.1"/>
</dbReference>
<dbReference type="InterPro" id="IPR001650">
    <property type="entry name" value="Helicase_C-like"/>
</dbReference>
<dbReference type="GO" id="GO:0005524">
    <property type="term" value="F:ATP binding"/>
    <property type="evidence" value="ECO:0007669"/>
    <property type="project" value="UniProtKB-KW"/>
</dbReference>
<dbReference type="SMART" id="SM00487">
    <property type="entry name" value="DEXDc"/>
    <property type="match status" value="1"/>
</dbReference>
<dbReference type="SUPFAM" id="SSF52540">
    <property type="entry name" value="P-loop containing nucleoside triphosphate hydrolases"/>
    <property type="match status" value="2"/>
</dbReference>
<feature type="region of interest" description="Disordered" evidence="3">
    <location>
        <begin position="1413"/>
        <end position="1438"/>
    </location>
</feature>
<evidence type="ECO:0000256" key="2">
    <source>
        <dbReference type="ARBA" id="ARBA00022840"/>
    </source>
</evidence>
<dbReference type="STRING" id="391038.Bphy_0240"/>
<dbReference type="OrthoDB" id="9815222at2"/>
<dbReference type="GO" id="GO:0003676">
    <property type="term" value="F:nucleic acid binding"/>
    <property type="evidence" value="ECO:0007669"/>
    <property type="project" value="InterPro"/>
</dbReference>
<keyword evidence="1" id="KW-0547">Nucleotide-binding</keyword>
<evidence type="ECO:0000313" key="6">
    <source>
        <dbReference type="EMBL" id="ACC69433.1"/>
    </source>
</evidence>
<dbReference type="SMART" id="SM00490">
    <property type="entry name" value="HELICc"/>
    <property type="match status" value="1"/>
</dbReference>
<dbReference type="PROSITE" id="PS51194">
    <property type="entry name" value="HELICASE_CTER"/>
    <property type="match status" value="1"/>
</dbReference>
<dbReference type="Pfam" id="PF00270">
    <property type="entry name" value="DEAD"/>
    <property type="match status" value="1"/>
</dbReference>
<protein>
    <submittedName>
        <fullName evidence="6">Helicase superfamily 1 and 2 ATP-binding</fullName>
    </submittedName>
</protein>
<organism evidence="6 7">
    <name type="scientific">Paraburkholderia phymatum (strain DSM 17167 / CIP 108236 / LMG 21445 / STM815)</name>
    <name type="common">Burkholderia phymatum</name>
    <dbReference type="NCBI Taxonomy" id="391038"/>
    <lineage>
        <taxon>Bacteria</taxon>
        <taxon>Pseudomonadati</taxon>
        <taxon>Pseudomonadota</taxon>
        <taxon>Betaproteobacteria</taxon>
        <taxon>Burkholderiales</taxon>
        <taxon>Burkholderiaceae</taxon>
        <taxon>Paraburkholderia</taxon>
    </lineage>
</organism>
<dbReference type="Pfam" id="PF09369">
    <property type="entry name" value="MZB"/>
    <property type="match status" value="1"/>
</dbReference>
<dbReference type="HOGENOM" id="CLU_001338_2_1_4"/>
<dbReference type="PANTHER" id="PTHR47957:SF3">
    <property type="entry name" value="ATP-DEPENDENT HELICASE HRQ1"/>
    <property type="match status" value="1"/>
</dbReference>
<dbReference type="InterPro" id="IPR014001">
    <property type="entry name" value="Helicase_ATP-bd"/>
</dbReference>
<dbReference type="Pfam" id="PF00271">
    <property type="entry name" value="Helicase_C"/>
    <property type="match status" value="1"/>
</dbReference>
<dbReference type="Gene3D" id="3.40.50.300">
    <property type="entry name" value="P-loop containing nucleotide triphosphate hydrolases"/>
    <property type="match status" value="2"/>
</dbReference>
<dbReference type="GO" id="GO:0006289">
    <property type="term" value="P:nucleotide-excision repair"/>
    <property type="evidence" value="ECO:0007669"/>
    <property type="project" value="TreeGrafter"/>
</dbReference>
<dbReference type="PROSITE" id="PS51192">
    <property type="entry name" value="HELICASE_ATP_BIND_1"/>
    <property type="match status" value="1"/>
</dbReference>
<dbReference type="Proteomes" id="UP000001192">
    <property type="component" value="Chromosome 1"/>
</dbReference>
<evidence type="ECO:0000256" key="1">
    <source>
        <dbReference type="ARBA" id="ARBA00022741"/>
    </source>
</evidence>
<dbReference type="eggNOG" id="COG1205">
    <property type="taxonomic scope" value="Bacteria"/>
</dbReference>
<feature type="domain" description="Helicase ATP-binding" evidence="4">
    <location>
        <begin position="98"/>
        <end position="395"/>
    </location>
</feature>
<dbReference type="eggNOG" id="COG1201">
    <property type="taxonomic scope" value="Bacteria"/>
</dbReference>
<sequence>MFSELKNLHRALSAYIEATYHISNPSLVDLRRAILDEQGTISQQAYVESTPIYQGRRKFADLAIPHQARDFLSHLGTAEGGRLVFDPPYDHQADALEIIAGSSARSVLATTGTGSGKTETFLLPILMKLANEAASKPEQFAERAVRSIILYPMNALVNDQLGRLRKLLGAPAVRHWFTEHAGRPAKFARYTGRSLYPGQRTEERNKQRLKSLNFYRDLERGAQTDEAIASQIRELRSLGRWPAKPGDDGLENGMTAWLGSGKRWVGPDQRFQRAIERPEDAELLLRHEVQDQAPDLLITNYSMLEYMLLRPIERPIFERTKAYFESHPDERLLFVLDEAHLYRGASGTEVALLIRRLRNRLGLAPDRMQVIATSASFADGEAARNFIGDLVGREADTIEVLRGKKFARRPSGSGDLPLATALAACDIKRLKDVDSAHRIDALRPLLTFRREVLTAERFALASAASDVKRITLNGLDAMLNPVEETVTVPAHGQIETTSSFLLINEITAVDGISIGRSADKPDLMVIDGQQKVIRDGLQRAVHAALKDLPIVGRLVNLTSGAETREDETTLTPRSPIAINEIGALLFEHDIPASIHVPATDALLELASYAKAEPEGQPLLAARVHAFFRGLPGLWGCADVACSKLPANIRPGPTGMLYPQSTRECGCRARVFEVHTCRDCGVAYFQAYALNPAQPDFLWAEDVGDLEDVDGVVRPVQILLEDPGFDADKYCTTAFLDPLTGRVGTQSTSARQIWLPRPTKNVEPGHFEKCPHCEGNGSQVMNHQTKGDEPFQELISVQLLDQPARPEAVSPLKGRKSLIFSDGRQAASRLSGKLKDFSLQDSIRPLLLSGLKMLEQRFDEPIALGYAYPAILYACAKFDVNFRLPGSEHEEFARDLRKVRNFVKDHGDLGEFRELAATLNKTRVQSVRAPLTRVLSNRHTGLLPLALAAPQALLTENQIKRLNTLDAPPAGGGTDEEKRRALLDLWIALSLSTGSVMLEGTPSEWIDSREGPQIKRSSGRQTGLFEKLFGARWHRAQFSKNAKPGASWIDFLTDTFAQNENAEGFFVNAAKVRLRPEQEVRWRRCGHCTLAQPENLLMGGTCIQCGKQTALLDPRKDTVFRTRKYLYRKLVERLEAENDQGYVPYPFVAEEHTAQLNDAGQDQAFSRAEWYELRFQDLDVPGPRGERAGAVDVLSCTTTMEVGIDIGSLTAVALRNVPPGRANYQQRAGRAGRRGSSLSTVVTFAGSDSHDQRFFAAPQAMVGGPVPDPVLNLDNREIVQRHAFALMLSLFQQERIEMPEADGDAQASNIFESLGKLSEFRLPDPDGFTFSGLKAWLATNAAFVDAALRDVIPPEAVEEDPELFFSSLPQELLRALDSVGAGEKAVDLVAASPVIAAEEGPVFDFGIDDYGDDGDMGGVPSDNTAEKAHQNADANPEAPLQPQNLLDRLFAKAVLPRYAFPTDVVSFSVFDPSSTSYRADIIYSPQSGLTQALSQYAPGREVWVDGRKFRSMAIYSSFQKDRINAYRAQKLYYECSRCGYAKLEEPDDTHRRGDTEDCPACKKKAGMGPAESWIVPVGFAHPYDEPAELAGAETPLSTRPTRAKLSAPQFEQEQELGKLERPDGSGFAAWASKQTLMVTNLGVRKAGSLETGFHYCPACGRTEPTGWTEGQLTKPQHRRPYPNYGKQPEMCAGYKRAIVLGHDFLTDIALFSFRLSPELQVPAGSTAGRIVLTTIAEALSIAAADLLDIDVADIGGGHRPALNEGGARGSEVEVFLYDTAPGGAGFVRSAARDPGKLLTRALAILETCECSASCYACLRSHKNRWDHADLDRHLGATFLRHILYGERPWVPEHVEDRLLDMLETDLIDAGKTVVRGPDGTLTLPEYDGRTLVISHPLIREQPGSQRAFARGSKPTDRYLDQLLVDRALPAAVLRALDAAMAGDSDDAPFAFADAGVPVYRALSHLEGSGQELPPASEFADIPDAPEGSFIVRLDVETMEIAKPALGQTYPFKKGTWHMFTRVEESRSKTPMLMRRTDGRAFQSSGSEVTFGLVNASVRENGIDRYRIVYASLRPTARAEQVNKDAVEFLGAFHRHMDS</sequence>
<reference evidence="7" key="1">
    <citation type="journal article" date="2014" name="Stand. Genomic Sci.">
        <title>Complete genome sequence of Burkholderia phymatum STM815(T), a broad host range and efficient nitrogen-fixing symbiont of Mimosa species.</title>
        <authorList>
            <person name="Moulin L."/>
            <person name="Klonowska A."/>
            <person name="Caroline B."/>
            <person name="Booth K."/>
            <person name="Vriezen J.A."/>
            <person name="Melkonian R."/>
            <person name="James E.K."/>
            <person name="Young J.P."/>
            <person name="Bena G."/>
            <person name="Hauser L."/>
            <person name="Land M."/>
            <person name="Kyrpides N."/>
            <person name="Bruce D."/>
            <person name="Chain P."/>
            <person name="Copeland A."/>
            <person name="Pitluck S."/>
            <person name="Woyke T."/>
            <person name="Lizotte-Waniewski M."/>
            <person name="Bristow J."/>
            <person name="Riley M."/>
        </authorList>
    </citation>
    <scope>NUCLEOTIDE SEQUENCE [LARGE SCALE GENOMIC DNA]</scope>
    <source>
        <strain evidence="7">DSM 17167 / CIP 108236 / LMG 21445 / STM815</strain>
    </source>
</reference>
<proteinExistence type="predicted"/>
<feature type="domain" description="Helicase C-terminal" evidence="5">
    <location>
        <begin position="1105"/>
        <end position="1276"/>
    </location>
</feature>
<dbReference type="GO" id="GO:0036297">
    <property type="term" value="P:interstrand cross-link repair"/>
    <property type="evidence" value="ECO:0007669"/>
    <property type="project" value="TreeGrafter"/>
</dbReference>
<keyword evidence="6" id="KW-0347">Helicase</keyword>
<evidence type="ECO:0000259" key="4">
    <source>
        <dbReference type="PROSITE" id="PS51192"/>
    </source>
</evidence>
<dbReference type="PANTHER" id="PTHR47957">
    <property type="entry name" value="ATP-DEPENDENT HELICASE HRQ1"/>
    <property type="match status" value="1"/>
</dbReference>
<keyword evidence="7" id="KW-1185">Reference proteome</keyword>
<dbReference type="GO" id="GO:0043138">
    <property type="term" value="F:3'-5' DNA helicase activity"/>
    <property type="evidence" value="ECO:0007669"/>
    <property type="project" value="TreeGrafter"/>
</dbReference>
<dbReference type="InterPro" id="IPR018973">
    <property type="entry name" value="MZB"/>
</dbReference>
<dbReference type="InterPro" id="IPR027417">
    <property type="entry name" value="P-loop_NTPase"/>
</dbReference>
<keyword evidence="2 6" id="KW-0067">ATP-binding</keyword>
<dbReference type="InterPro" id="IPR011545">
    <property type="entry name" value="DEAD/DEAH_box_helicase_dom"/>
</dbReference>
<evidence type="ECO:0000256" key="3">
    <source>
        <dbReference type="SAM" id="MobiDB-lite"/>
    </source>
</evidence>
<dbReference type="EMBL" id="CP001043">
    <property type="protein sequence ID" value="ACC69433.1"/>
    <property type="molecule type" value="Genomic_DNA"/>
</dbReference>